<dbReference type="PROSITE" id="PS51450">
    <property type="entry name" value="LRR"/>
    <property type="match status" value="3"/>
</dbReference>
<gene>
    <name evidence="5" type="ORF">DSM107014_08305</name>
</gene>
<dbReference type="Pfam" id="PF23598">
    <property type="entry name" value="LRR_14"/>
    <property type="match status" value="1"/>
</dbReference>
<reference evidence="5" key="1">
    <citation type="submission" date="2021-02" db="EMBL/GenBank/DDBJ databases">
        <title>Metagenome analyses of Stigonema ocellatum DSM 106950, Chlorogloea purpurea SAG 13.99 and Gomphosphaeria aponina DSM 107014.</title>
        <authorList>
            <person name="Marter P."/>
            <person name="Huang S."/>
        </authorList>
    </citation>
    <scope>NUCLEOTIDE SEQUENCE</scope>
    <source>
        <strain evidence="5">JP213</strain>
    </source>
</reference>
<dbReference type="SMART" id="SM00365">
    <property type="entry name" value="LRR_SD22"/>
    <property type="match status" value="2"/>
</dbReference>
<accession>A0A941GPE3</accession>
<organism evidence="5 6">
    <name type="scientific">Gomphosphaeria aponina SAG 52.96 = DSM 107014</name>
    <dbReference type="NCBI Taxonomy" id="1521640"/>
    <lineage>
        <taxon>Bacteria</taxon>
        <taxon>Bacillati</taxon>
        <taxon>Cyanobacteriota</taxon>
        <taxon>Cyanophyceae</taxon>
        <taxon>Oscillatoriophycideae</taxon>
        <taxon>Chroococcales</taxon>
        <taxon>Gomphosphaeriaceae</taxon>
        <taxon>Gomphosphaeria</taxon>
    </lineage>
</organism>
<dbReference type="SUPFAM" id="SSF52058">
    <property type="entry name" value="L domain-like"/>
    <property type="match status" value="1"/>
</dbReference>
<sequence length="489" mass="57192">MSTPEWIQKKIQEVKNNNLTELNLSYNQLSSLPSEITNLTNLTRLDLSDNQLSSLPSEITNLTNLTSLDLRNNQLSSLPSEITNLTNLTRLYLDGNPLENPPLEVCKQGIEAIREYFQKLEEEGYDTIYEAKFIIVGEAESGKTSLMNKLLDPSYKVAQVEESTHGIGIRTLLFTCQEDQEFRVNIWDFGGQEIYHQTHQFFLTKRSLYGLVTDSRKEHCHLDYWLQIVEILSENSPMMIIKNDKSGKVEIGNEGQIRDRFKVMIKDVLDTDLKTNKGLERIDARMKEYIQELPHVGNKLPKAWARVREAIEKDERDYISLDEYLKLCEECNYKSEQKEQEEQKDGRLILSEFLHDLGVILHFQKDKSSLLYDTVILKPEWGTQAVYELLKRENNPVKEKLGKFTFDDLEIIWGDTRYKGKSRELLELMKNFKLCYELKWVEPKTFIAPQLLGEIPPQYQWNPENNLRLIYQYDFMPKGIMSQLIVEMH</sequence>
<dbReference type="InterPro" id="IPR001611">
    <property type="entry name" value="Leu-rich_rpt"/>
</dbReference>
<comment type="caution">
    <text evidence="5">The sequence shown here is derived from an EMBL/GenBank/DDBJ whole genome shotgun (WGS) entry which is preliminary data.</text>
</comment>
<dbReference type="PRINTS" id="PR00019">
    <property type="entry name" value="LEURICHRPT"/>
</dbReference>
<dbReference type="EMBL" id="JADQBC010000047">
    <property type="protein sequence ID" value="MBR8827889.1"/>
    <property type="molecule type" value="Genomic_DNA"/>
</dbReference>
<dbReference type="PANTHER" id="PTHR45752:SF195">
    <property type="entry name" value="LEUCINE-RICH REPEAT (LRR) FAMILY PROTEIN-RELATED"/>
    <property type="match status" value="1"/>
</dbReference>
<dbReference type="Proteomes" id="UP000767446">
    <property type="component" value="Unassembled WGS sequence"/>
</dbReference>
<evidence type="ECO:0000259" key="4">
    <source>
        <dbReference type="Pfam" id="PF23598"/>
    </source>
</evidence>
<dbReference type="SMART" id="SM00364">
    <property type="entry name" value="LRR_BAC"/>
    <property type="match status" value="3"/>
</dbReference>
<protein>
    <submittedName>
        <fullName evidence="5">Leucine-rich repeat domain-containing protein</fullName>
    </submittedName>
</protein>
<dbReference type="InterPro" id="IPR055414">
    <property type="entry name" value="LRR_R13L4/SHOC2-like"/>
</dbReference>
<evidence type="ECO:0000259" key="3">
    <source>
        <dbReference type="Pfam" id="PF16095"/>
    </source>
</evidence>
<keyword evidence="1" id="KW-0433">Leucine-rich repeat</keyword>
<dbReference type="Pfam" id="PF16095">
    <property type="entry name" value="COR-A"/>
    <property type="match status" value="1"/>
</dbReference>
<dbReference type="SMART" id="SM00369">
    <property type="entry name" value="LRR_TYP"/>
    <property type="match status" value="4"/>
</dbReference>
<feature type="domain" description="Disease resistance R13L4/SHOC-2-like LRR" evidence="4">
    <location>
        <begin position="22"/>
        <end position="92"/>
    </location>
</feature>
<dbReference type="InterPro" id="IPR027417">
    <property type="entry name" value="P-loop_NTPase"/>
</dbReference>
<proteinExistence type="predicted"/>
<evidence type="ECO:0000256" key="2">
    <source>
        <dbReference type="ARBA" id="ARBA00022737"/>
    </source>
</evidence>
<keyword evidence="2" id="KW-0677">Repeat</keyword>
<feature type="non-terminal residue" evidence="5">
    <location>
        <position position="489"/>
    </location>
</feature>
<feature type="domain" description="COR" evidence="3">
    <location>
        <begin position="301"/>
        <end position="452"/>
    </location>
</feature>
<evidence type="ECO:0000313" key="5">
    <source>
        <dbReference type="EMBL" id="MBR8827889.1"/>
    </source>
</evidence>
<dbReference type="InterPro" id="IPR032171">
    <property type="entry name" value="COR-A"/>
</dbReference>
<dbReference type="Pfam" id="PF08477">
    <property type="entry name" value="Roc"/>
    <property type="match status" value="1"/>
</dbReference>
<dbReference type="AlphaFoldDB" id="A0A941GPE3"/>
<evidence type="ECO:0000256" key="1">
    <source>
        <dbReference type="ARBA" id="ARBA00022614"/>
    </source>
</evidence>
<name>A0A941GPE3_9CHRO</name>
<dbReference type="PRINTS" id="PR00449">
    <property type="entry name" value="RASTRNSFRMNG"/>
</dbReference>
<dbReference type="SUPFAM" id="SSF52540">
    <property type="entry name" value="P-loop containing nucleoside triphosphate hydrolases"/>
    <property type="match status" value="1"/>
</dbReference>
<evidence type="ECO:0000313" key="6">
    <source>
        <dbReference type="Proteomes" id="UP000767446"/>
    </source>
</evidence>
<dbReference type="InterPro" id="IPR036388">
    <property type="entry name" value="WH-like_DNA-bd_sf"/>
</dbReference>
<dbReference type="Gene3D" id="1.10.10.2200">
    <property type="match status" value="1"/>
</dbReference>
<dbReference type="PANTHER" id="PTHR45752">
    <property type="entry name" value="LEUCINE-RICH REPEAT-CONTAINING"/>
    <property type="match status" value="1"/>
</dbReference>
<dbReference type="Gene3D" id="1.10.10.10">
    <property type="entry name" value="Winged helix-like DNA-binding domain superfamily/Winged helix DNA-binding domain"/>
    <property type="match status" value="1"/>
</dbReference>
<dbReference type="InterPro" id="IPR032675">
    <property type="entry name" value="LRR_dom_sf"/>
</dbReference>
<dbReference type="Gene3D" id="3.30.310.200">
    <property type="match status" value="1"/>
</dbReference>
<dbReference type="InterPro" id="IPR050715">
    <property type="entry name" value="LRR-SigEffector_domain"/>
</dbReference>
<dbReference type="Gene3D" id="3.40.50.300">
    <property type="entry name" value="P-loop containing nucleotide triphosphate hydrolases"/>
    <property type="match status" value="1"/>
</dbReference>
<dbReference type="InterPro" id="IPR003591">
    <property type="entry name" value="Leu-rich_rpt_typical-subtyp"/>
</dbReference>
<dbReference type="Gene3D" id="3.80.10.10">
    <property type="entry name" value="Ribonuclease Inhibitor"/>
    <property type="match status" value="1"/>
</dbReference>